<dbReference type="Pfam" id="PF00724">
    <property type="entry name" value="Oxidored_FMN"/>
    <property type="match status" value="1"/>
</dbReference>
<dbReference type="PANTHER" id="PTHR22893:SF98">
    <property type="entry name" value="OXIDOREDUCTASE"/>
    <property type="match status" value="1"/>
</dbReference>
<dbReference type="Gene3D" id="3.20.20.70">
    <property type="entry name" value="Aldolase class I"/>
    <property type="match status" value="1"/>
</dbReference>
<dbReference type="SUPFAM" id="SSF51395">
    <property type="entry name" value="FMN-linked oxidoreductases"/>
    <property type="match status" value="1"/>
</dbReference>
<dbReference type="InterPro" id="IPR001155">
    <property type="entry name" value="OxRdtase_FMN_N"/>
</dbReference>
<dbReference type="CDD" id="cd02933">
    <property type="entry name" value="OYE_like_FMN"/>
    <property type="match status" value="1"/>
</dbReference>
<dbReference type="InterPro" id="IPR045247">
    <property type="entry name" value="Oye-like"/>
</dbReference>
<evidence type="ECO:0000259" key="2">
    <source>
        <dbReference type="Pfam" id="PF00724"/>
    </source>
</evidence>
<feature type="region of interest" description="Disordered" evidence="1">
    <location>
        <begin position="379"/>
        <end position="399"/>
    </location>
</feature>
<feature type="compositionally biased region" description="Polar residues" evidence="1">
    <location>
        <begin position="382"/>
        <end position="391"/>
    </location>
</feature>
<feature type="domain" description="NADH:flavin oxidoreductase/NADH oxidase N-terminal" evidence="2">
    <location>
        <begin position="30"/>
        <end position="357"/>
    </location>
</feature>
<organism evidence="3 4">
    <name type="scientific">Streptacidiphilus jeojiensis</name>
    <dbReference type="NCBI Taxonomy" id="3229225"/>
    <lineage>
        <taxon>Bacteria</taxon>
        <taxon>Bacillati</taxon>
        <taxon>Actinomycetota</taxon>
        <taxon>Actinomycetes</taxon>
        <taxon>Kitasatosporales</taxon>
        <taxon>Streptomycetaceae</taxon>
        <taxon>Streptacidiphilus</taxon>
    </lineage>
</organism>
<evidence type="ECO:0000313" key="3">
    <source>
        <dbReference type="EMBL" id="MFC1444102.1"/>
    </source>
</evidence>
<sequence>MTTSVTTTTSMTTTTTRPVTALDQPLLRSVDLGDLRLPNRVVMAPLTRARTGNDGLVPTGLNAAYYGQRATAGLIVTEGTWVSPRAIGFVDVPGIWSEEQVAGWRRVTALVHTLGGRIVQQLWHTGSVSHPEHLGGALPAGPSAVNPHEMSFTATGRQDTVTPREMTAAEIAGTVADYRAAAANARRAGFDGVEIGAPGTYLIPQFLNPRLNLRSDRYGGDRAGRRRLLLEIVDAVAEPWEGRRVGVRLSPHWTSGDRFTADEQLLADYDELVSELNRHPVAYLHLRGPGPAAPGAAPALAPFARYRHRFDGPLIVNNGFDRASANAAIDTGTADAVSFGAHFIANPDLVTRFALGREPAAGDPATFYSGGTRGYTDYPLSTWETTPGSSSEELDPRSC</sequence>
<gene>
    <name evidence="3" type="ORF">ABUW04_38290</name>
</gene>
<evidence type="ECO:0000256" key="1">
    <source>
        <dbReference type="SAM" id="MobiDB-lite"/>
    </source>
</evidence>
<dbReference type="RefSeq" id="WP_380568906.1">
    <property type="nucleotide sequence ID" value="NZ_JBEUKS010000021.1"/>
</dbReference>
<dbReference type="Proteomes" id="UP001592581">
    <property type="component" value="Unassembled WGS sequence"/>
</dbReference>
<keyword evidence="4" id="KW-1185">Reference proteome</keyword>
<proteinExistence type="predicted"/>
<evidence type="ECO:0000313" key="4">
    <source>
        <dbReference type="Proteomes" id="UP001592581"/>
    </source>
</evidence>
<comment type="caution">
    <text evidence="3">The sequence shown here is derived from an EMBL/GenBank/DDBJ whole genome shotgun (WGS) entry which is preliminary data.</text>
</comment>
<reference evidence="3 4" key="1">
    <citation type="submission" date="2024-06" db="EMBL/GenBank/DDBJ databases">
        <authorList>
            <person name="Lee S.D."/>
        </authorList>
    </citation>
    <scope>NUCLEOTIDE SEQUENCE [LARGE SCALE GENOMIC DNA]</scope>
    <source>
        <strain evidence="3 4">N1-10</strain>
    </source>
</reference>
<accession>A0ABV6Y0S2</accession>
<dbReference type="PANTHER" id="PTHR22893">
    <property type="entry name" value="NADH OXIDOREDUCTASE-RELATED"/>
    <property type="match status" value="1"/>
</dbReference>
<name>A0ABV6Y0S2_9ACTN</name>
<dbReference type="InterPro" id="IPR013785">
    <property type="entry name" value="Aldolase_TIM"/>
</dbReference>
<dbReference type="EMBL" id="JBEUKS010000021">
    <property type="protein sequence ID" value="MFC1444102.1"/>
    <property type="molecule type" value="Genomic_DNA"/>
</dbReference>
<protein>
    <submittedName>
        <fullName evidence="3">Alkene reductase</fullName>
    </submittedName>
</protein>